<dbReference type="SUPFAM" id="SSF53335">
    <property type="entry name" value="S-adenosyl-L-methionine-dependent methyltransferases"/>
    <property type="match status" value="1"/>
</dbReference>
<reference evidence="5" key="1">
    <citation type="journal article" date="2006" name="Chem. Biol.">
        <title>Deciphering indolocarbazole and enediyne aminodideoxypentose biosynthesis through comparative genomics: insights from the AT2433 biosynthetic locus.</title>
        <authorList>
            <person name="Gao Q."/>
            <person name="Zhang C."/>
            <person name="Blanchard S."/>
            <person name="Thorson J.S."/>
        </authorList>
    </citation>
    <scope>NUCLEOTIDE SEQUENCE</scope>
    <source>
        <strain evidence="5">SCC 1655</strain>
    </source>
</reference>
<proteinExistence type="predicted"/>
<dbReference type="PANTHER" id="PTHR43464:SF19">
    <property type="entry name" value="UBIQUINONE BIOSYNTHESIS O-METHYLTRANSFERASE, MITOCHONDRIAL"/>
    <property type="match status" value="1"/>
</dbReference>
<sequence>MRPLLYRLMYAVGFTPWDRDVPSAELVELVKELPDPHGRRALDLGCGTGSNAIYLAGLGWDVVGVDTAPNAIAQARRRAKAAGVDPRLLVGDVTELSRMSLGGPFDLLVDRGLMHALPDPVRVGYAREITEVARPGCVLLMTGFWAGKAFTPGTPGLEAGVISGLLGAAWELERKGEAEDGRFVLLLFRRRDRHP</sequence>
<accession>Q0H2W8</accession>
<dbReference type="CDD" id="cd02440">
    <property type="entry name" value="AdoMet_MTases"/>
    <property type="match status" value="1"/>
</dbReference>
<evidence type="ECO:0000256" key="3">
    <source>
        <dbReference type="ARBA" id="ARBA00022691"/>
    </source>
</evidence>
<dbReference type="Pfam" id="PF13649">
    <property type="entry name" value="Methyltransf_25"/>
    <property type="match status" value="1"/>
</dbReference>
<evidence type="ECO:0000313" key="5">
    <source>
        <dbReference type="EMBL" id="ABC02796.1"/>
    </source>
</evidence>
<dbReference type="InterPro" id="IPR029063">
    <property type="entry name" value="SAM-dependent_MTases_sf"/>
</dbReference>
<name>Q0H2W8_9ACTN</name>
<gene>
    <name evidence="5" type="primary">atM1</name>
</gene>
<dbReference type="GO" id="GO:0008168">
    <property type="term" value="F:methyltransferase activity"/>
    <property type="evidence" value="ECO:0007669"/>
    <property type="project" value="UniProtKB-KW"/>
</dbReference>
<dbReference type="SMR" id="Q0H2W8"/>
<dbReference type="AlphaFoldDB" id="Q0H2W8"/>
<evidence type="ECO:0000256" key="1">
    <source>
        <dbReference type="ARBA" id="ARBA00022603"/>
    </source>
</evidence>
<keyword evidence="3" id="KW-0949">S-adenosyl-L-methionine</keyword>
<dbReference type="PANTHER" id="PTHR43464">
    <property type="entry name" value="METHYLTRANSFERASE"/>
    <property type="match status" value="1"/>
</dbReference>
<dbReference type="Gene3D" id="3.40.50.150">
    <property type="entry name" value="Vaccinia Virus protein VP39"/>
    <property type="match status" value="1"/>
</dbReference>
<organism evidence="5">
    <name type="scientific">Actinomadura melliaura</name>
    <dbReference type="NCBI Taxonomy" id="360723"/>
    <lineage>
        <taxon>Bacteria</taxon>
        <taxon>Bacillati</taxon>
        <taxon>Actinomycetota</taxon>
        <taxon>Actinomycetes</taxon>
        <taxon>Streptosporangiales</taxon>
        <taxon>Thermomonosporaceae</taxon>
        <taxon>Actinomadura</taxon>
    </lineage>
</organism>
<dbReference type="EMBL" id="DQ297453">
    <property type="protein sequence ID" value="ABC02796.1"/>
    <property type="molecule type" value="Genomic_DNA"/>
</dbReference>
<evidence type="ECO:0000259" key="4">
    <source>
        <dbReference type="Pfam" id="PF13649"/>
    </source>
</evidence>
<dbReference type="GO" id="GO:0032259">
    <property type="term" value="P:methylation"/>
    <property type="evidence" value="ECO:0007669"/>
    <property type="project" value="UniProtKB-KW"/>
</dbReference>
<keyword evidence="1 5" id="KW-0489">Methyltransferase</keyword>
<feature type="domain" description="Methyltransferase" evidence="4">
    <location>
        <begin position="42"/>
        <end position="136"/>
    </location>
</feature>
<protein>
    <submittedName>
        <fullName evidence="5">N-methyltransferase</fullName>
    </submittedName>
</protein>
<dbReference type="InterPro" id="IPR041698">
    <property type="entry name" value="Methyltransf_25"/>
</dbReference>
<keyword evidence="2 5" id="KW-0808">Transferase</keyword>
<evidence type="ECO:0000256" key="2">
    <source>
        <dbReference type="ARBA" id="ARBA00022679"/>
    </source>
</evidence>